<reference evidence="2" key="1">
    <citation type="submission" date="2016-10" db="EMBL/GenBank/DDBJ databases">
        <authorList>
            <person name="Varghese N."/>
            <person name="Submissions S."/>
        </authorList>
    </citation>
    <scope>NUCLEOTIDE SEQUENCE [LARGE SCALE GENOMIC DNA]</scope>
    <source>
        <strain evidence="2">CGMCC 4.3506</strain>
    </source>
</reference>
<sequence>MTAGGFNVHTIAMREHAGRLDGVAEQIGVAQQAAAQATISGSTAYGILCSPIMLPLMGSIEAAGHAAIATAKTVVAATSAGVTGMADTYDAVDEAIGGNMHKIIEKLGGGK</sequence>
<dbReference type="EMBL" id="FNCC01000006">
    <property type="protein sequence ID" value="SDG24085.1"/>
    <property type="molecule type" value="Genomic_DNA"/>
</dbReference>
<protein>
    <submittedName>
        <fullName evidence="1">Excreted virulence factor EspC, type VII ESX diderm</fullName>
    </submittedName>
</protein>
<keyword evidence="2" id="KW-1185">Reference proteome</keyword>
<dbReference type="GO" id="GO:0009306">
    <property type="term" value="P:protein secretion"/>
    <property type="evidence" value="ECO:0007669"/>
    <property type="project" value="InterPro"/>
</dbReference>
<dbReference type="STRING" id="200378.SAMN05216553_106341"/>
<accession>A0A1G7SM01</accession>
<evidence type="ECO:0000313" key="1">
    <source>
        <dbReference type="EMBL" id="SDG24085.1"/>
    </source>
</evidence>
<dbReference type="AlphaFoldDB" id="A0A1G7SM01"/>
<evidence type="ECO:0000313" key="2">
    <source>
        <dbReference type="Proteomes" id="UP000199623"/>
    </source>
</evidence>
<organism evidence="1 2">
    <name type="scientific">Lentzea fradiae</name>
    <dbReference type="NCBI Taxonomy" id="200378"/>
    <lineage>
        <taxon>Bacteria</taxon>
        <taxon>Bacillati</taxon>
        <taxon>Actinomycetota</taxon>
        <taxon>Actinomycetes</taxon>
        <taxon>Pseudonocardiales</taxon>
        <taxon>Pseudonocardiaceae</taxon>
        <taxon>Lentzea</taxon>
    </lineage>
</organism>
<gene>
    <name evidence="1" type="ORF">SAMN05216553_106341</name>
</gene>
<dbReference type="RefSeq" id="WP_090050013.1">
    <property type="nucleotide sequence ID" value="NZ_FNCC01000006.1"/>
</dbReference>
<proteinExistence type="predicted"/>
<dbReference type="InterPro" id="IPR022536">
    <property type="entry name" value="EspC"/>
</dbReference>
<name>A0A1G7SM01_9PSEU</name>
<dbReference type="Proteomes" id="UP000199623">
    <property type="component" value="Unassembled WGS sequence"/>
</dbReference>
<dbReference type="Pfam" id="PF10824">
    <property type="entry name" value="T7SS_ESX_EspC"/>
    <property type="match status" value="1"/>
</dbReference>